<comment type="caution">
    <text evidence="1">The sequence shown here is derived from an EMBL/GenBank/DDBJ whole genome shotgun (WGS) entry which is preliminary data.</text>
</comment>
<protein>
    <submittedName>
        <fullName evidence="1">Uncharacterized protein</fullName>
    </submittedName>
</protein>
<sequence length="93" mass="10131">NIFAYRSTDPHALYTLDDPVGPENDRYLLQAAAAAPLRIAAWGTHGALHHRHTAVLALLAAYPLAALGTTQHGFPRHPLYLRADAQPRPYPSA</sequence>
<evidence type="ECO:0000313" key="1">
    <source>
        <dbReference type="EMBL" id="PSR24308.1"/>
    </source>
</evidence>
<proteinExistence type="predicted"/>
<gene>
    <name evidence="1" type="ORF">C7B43_19445</name>
</gene>
<reference evidence="1 2" key="1">
    <citation type="journal article" date="2014" name="BMC Genomics">
        <title>Comparison of environmental and isolate Sulfobacillus genomes reveals diverse carbon, sulfur, nitrogen, and hydrogen metabolisms.</title>
        <authorList>
            <person name="Justice N.B."/>
            <person name="Norman A."/>
            <person name="Brown C.T."/>
            <person name="Singh A."/>
            <person name="Thomas B.C."/>
            <person name="Banfield J.F."/>
        </authorList>
    </citation>
    <scope>NUCLEOTIDE SEQUENCE [LARGE SCALE GENOMIC DNA]</scope>
    <source>
        <strain evidence="1">AMDSBA1</strain>
    </source>
</reference>
<accession>A0A2T2WPZ3</accession>
<dbReference type="Proteomes" id="UP000242699">
    <property type="component" value="Unassembled WGS sequence"/>
</dbReference>
<dbReference type="Pfam" id="PF07799">
    <property type="entry name" value="DUF1643"/>
    <property type="match status" value="1"/>
</dbReference>
<feature type="non-terminal residue" evidence="1">
    <location>
        <position position="1"/>
    </location>
</feature>
<name>A0A2T2WPZ3_9FIRM</name>
<dbReference type="AlphaFoldDB" id="A0A2T2WPZ3"/>
<organism evidence="1 2">
    <name type="scientific">Sulfobacillus benefaciens</name>
    <dbReference type="NCBI Taxonomy" id="453960"/>
    <lineage>
        <taxon>Bacteria</taxon>
        <taxon>Bacillati</taxon>
        <taxon>Bacillota</taxon>
        <taxon>Clostridia</taxon>
        <taxon>Eubacteriales</taxon>
        <taxon>Clostridiales Family XVII. Incertae Sedis</taxon>
        <taxon>Sulfobacillus</taxon>
    </lineage>
</organism>
<evidence type="ECO:0000313" key="2">
    <source>
        <dbReference type="Proteomes" id="UP000242699"/>
    </source>
</evidence>
<dbReference type="EMBL" id="PXYT01000083">
    <property type="protein sequence ID" value="PSR24308.1"/>
    <property type="molecule type" value="Genomic_DNA"/>
</dbReference>
<dbReference type="InterPro" id="IPR012441">
    <property type="entry name" value="DUF1643"/>
</dbReference>